<evidence type="ECO:0000313" key="4">
    <source>
        <dbReference type="Proteomes" id="UP000335415"/>
    </source>
</evidence>
<accession>A0A5J5FTL3</accession>
<organism evidence="3 4">
    <name type="scientific">Affinibrenneria salicis</name>
    <dbReference type="NCBI Taxonomy" id="2590031"/>
    <lineage>
        <taxon>Bacteria</taxon>
        <taxon>Pseudomonadati</taxon>
        <taxon>Pseudomonadota</taxon>
        <taxon>Gammaproteobacteria</taxon>
        <taxon>Enterobacterales</taxon>
        <taxon>Pectobacteriaceae</taxon>
        <taxon>Affinibrenneria</taxon>
    </lineage>
</organism>
<dbReference type="InterPro" id="IPR007893">
    <property type="entry name" value="Spore_coat_U/FanG"/>
</dbReference>
<proteinExistence type="predicted"/>
<feature type="chain" id="PRO_5023913376" evidence="1">
    <location>
        <begin position="24"/>
        <end position="177"/>
    </location>
</feature>
<evidence type="ECO:0000313" key="3">
    <source>
        <dbReference type="EMBL" id="KAA8996953.1"/>
    </source>
</evidence>
<dbReference type="Pfam" id="PF05229">
    <property type="entry name" value="SCPU"/>
    <property type="match status" value="1"/>
</dbReference>
<dbReference type="PANTHER" id="PTHR37089:SF3">
    <property type="entry name" value="EXPORTED PROTEIN"/>
    <property type="match status" value="1"/>
</dbReference>
<dbReference type="OrthoDB" id="8588792at2"/>
<sequence>MMRFPYGRFLAPVLMLICPPGGAGTVTDTFSVSASIEGGCAFGTTTTSGQTDLGTIDFGTLTSLNSPLDVASSAGNGSILVTCTPGLSISIALDYGQNGGDGSARYLINADGTDKLAYQLYRDAAYSQVWGTGSLTRDVADFPAASQSYTVYARLFAVSSLPPAGQYTDRVTVSLTY</sequence>
<protein>
    <submittedName>
        <fullName evidence="3">Spore coat protein U domain-containing protein</fullName>
    </submittedName>
</protein>
<gene>
    <name evidence="3" type="ORF">FJU30_20075</name>
</gene>
<dbReference type="Proteomes" id="UP000335415">
    <property type="component" value="Unassembled WGS sequence"/>
</dbReference>
<dbReference type="SMART" id="SM00972">
    <property type="entry name" value="SCPU"/>
    <property type="match status" value="1"/>
</dbReference>
<evidence type="ECO:0000256" key="1">
    <source>
        <dbReference type="SAM" id="SignalP"/>
    </source>
</evidence>
<feature type="signal peptide" evidence="1">
    <location>
        <begin position="1"/>
        <end position="23"/>
    </location>
</feature>
<dbReference type="GO" id="GO:0007155">
    <property type="term" value="P:cell adhesion"/>
    <property type="evidence" value="ECO:0007669"/>
    <property type="project" value="InterPro"/>
</dbReference>
<dbReference type="InterPro" id="IPR053167">
    <property type="entry name" value="Spore_coat_component"/>
</dbReference>
<feature type="domain" description="Spore coat protein U/FanG" evidence="2">
    <location>
        <begin position="27"/>
        <end position="173"/>
    </location>
</feature>
<keyword evidence="4" id="KW-1185">Reference proteome</keyword>
<comment type="caution">
    <text evidence="3">The sequence shown here is derived from an EMBL/GenBank/DDBJ whole genome shotgun (WGS) entry which is preliminary data.</text>
</comment>
<dbReference type="InterPro" id="IPR036937">
    <property type="entry name" value="Adhesion_dom_fimbrial_sf"/>
</dbReference>
<dbReference type="PANTHER" id="PTHR37089">
    <property type="entry name" value="PROTEIN U-RELATED"/>
    <property type="match status" value="1"/>
</dbReference>
<name>A0A5J5FTL3_9GAMM</name>
<keyword evidence="3" id="KW-0946">Virion</keyword>
<dbReference type="GO" id="GO:0009289">
    <property type="term" value="C:pilus"/>
    <property type="evidence" value="ECO:0007669"/>
    <property type="project" value="InterPro"/>
</dbReference>
<dbReference type="AlphaFoldDB" id="A0A5J5FTL3"/>
<keyword evidence="1" id="KW-0732">Signal</keyword>
<dbReference type="EMBL" id="VYKJ01000012">
    <property type="protein sequence ID" value="KAA8996953.1"/>
    <property type="molecule type" value="Genomic_DNA"/>
</dbReference>
<dbReference type="Gene3D" id="2.60.40.1090">
    <property type="entry name" value="Fimbrial-type adhesion domain"/>
    <property type="match status" value="1"/>
</dbReference>
<evidence type="ECO:0000259" key="2">
    <source>
        <dbReference type="Pfam" id="PF05229"/>
    </source>
</evidence>
<reference evidence="3 4" key="1">
    <citation type="submission" date="2019-09" db="EMBL/GenBank/DDBJ databases">
        <authorList>
            <person name="Li Y."/>
        </authorList>
    </citation>
    <scope>NUCLEOTIDE SEQUENCE [LARGE SCALE GENOMIC DNA]</scope>
    <source>
        <strain evidence="3 4">L3-3HA</strain>
    </source>
</reference>
<keyword evidence="3" id="KW-0167">Capsid protein</keyword>